<dbReference type="GO" id="GO:0045211">
    <property type="term" value="C:postsynaptic membrane"/>
    <property type="evidence" value="ECO:0007669"/>
    <property type="project" value="UniProtKB-SubCell"/>
</dbReference>
<evidence type="ECO:0000256" key="4">
    <source>
        <dbReference type="ARBA" id="ARBA00022729"/>
    </source>
</evidence>
<feature type="domain" description="Neurotransmitter-gated ion-channel transmembrane" evidence="20">
    <location>
        <begin position="169"/>
        <end position="378"/>
    </location>
</feature>
<dbReference type="InterPro" id="IPR038050">
    <property type="entry name" value="Neuro_actylchol_rec"/>
</dbReference>
<keyword evidence="8 18" id="KW-0472">Membrane</keyword>
<keyword evidence="16 18" id="KW-0407">Ion channel</keyword>
<evidence type="ECO:0000313" key="21">
    <source>
        <dbReference type="EMBL" id="VDI64690.1"/>
    </source>
</evidence>
<dbReference type="GO" id="GO:0005254">
    <property type="term" value="F:chloride channel activity"/>
    <property type="evidence" value="ECO:0007669"/>
    <property type="project" value="UniProtKB-KW"/>
</dbReference>
<evidence type="ECO:0000256" key="9">
    <source>
        <dbReference type="ARBA" id="ARBA00023157"/>
    </source>
</evidence>
<evidence type="ECO:0000256" key="8">
    <source>
        <dbReference type="ARBA" id="ARBA00023136"/>
    </source>
</evidence>
<comment type="similarity">
    <text evidence="18">Belongs to the ligand-gated ion channel (TC 1.A.9) family.</text>
</comment>
<dbReference type="PRINTS" id="PR01079">
    <property type="entry name" value="GABAARALPHA"/>
</dbReference>
<evidence type="ECO:0000256" key="12">
    <source>
        <dbReference type="ARBA" id="ARBA00023180"/>
    </source>
</evidence>
<dbReference type="SUPFAM" id="SSF63712">
    <property type="entry name" value="Nicotinic receptor ligand binding domain-like"/>
    <property type="match status" value="1"/>
</dbReference>
<evidence type="ECO:0000256" key="2">
    <source>
        <dbReference type="ARBA" id="ARBA00022475"/>
    </source>
</evidence>
<dbReference type="GO" id="GO:0005230">
    <property type="term" value="F:extracellular ligand-gated monoatomic ion channel activity"/>
    <property type="evidence" value="ECO:0007669"/>
    <property type="project" value="InterPro"/>
</dbReference>
<feature type="transmembrane region" description="Helical" evidence="18">
    <location>
        <begin position="92"/>
        <end position="111"/>
    </location>
</feature>
<keyword evidence="7 18" id="KW-0406">Ion transport</keyword>
<gene>
    <name evidence="21" type="ORF">MGAL_10B058896</name>
</gene>
<dbReference type="Pfam" id="PF02932">
    <property type="entry name" value="Neur_chan_memb"/>
    <property type="match status" value="1"/>
</dbReference>
<dbReference type="Gene3D" id="1.20.58.390">
    <property type="entry name" value="Neurotransmitter-gated ion-channel transmembrane domain"/>
    <property type="match status" value="1"/>
</dbReference>
<evidence type="ECO:0000259" key="20">
    <source>
        <dbReference type="Pfam" id="PF02932"/>
    </source>
</evidence>
<sequence>MQCYLRQRWYDNRLRFNLENITEVTLSNSFLKYIWKPNTYFINGRRSQQPNITVPNVFVRIRQDGRIYMSRRLTIHAVCPMKMMEYPMDRPVCPLIISSYGYTVNDILYIWKNGQDKSVEMYEGVTMSQFNIRGIQTKNLTKIDHNGEHSVLEVYFHLKRHVGFFVLQTYLPCTLIVCLSWVSFWINRDAAPARVLLVTTILSTASTGMMVRDGLPRVPYATALDVYLNVCIVYNLAAMIEYAAVNYFTKIIPKEGSTSDSEEEQKEIKSLEDQSISPLRYIDIMKSFHQNIVFRNNRQQKCIPVTDPKSNGIIPTESNVRHYSCYNLFLRCLVGNYQFRNQNVARADLENGNSVSKIDMTSRYFFPASFIFFHAFYWSWYWDSGNFQTS</sequence>
<dbReference type="Gene3D" id="2.70.170.10">
    <property type="entry name" value="Neurotransmitter-gated ion-channel ligand-binding domain"/>
    <property type="match status" value="1"/>
</dbReference>
<comment type="subcellular location">
    <subcellularLocation>
        <location evidence="17">Postsynaptic cell membrane</location>
        <topology evidence="17">Multi-pass membrane protein</topology>
    </subcellularLocation>
</comment>
<evidence type="ECO:0000256" key="1">
    <source>
        <dbReference type="ARBA" id="ARBA00022448"/>
    </source>
</evidence>
<dbReference type="PROSITE" id="PS00236">
    <property type="entry name" value="NEUROTR_ION_CHANNEL"/>
    <property type="match status" value="1"/>
</dbReference>
<protein>
    <submittedName>
        <fullName evidence="21">Gamma-aminobutyric acid receptor subunit alpha</fullName>
    </submittedName>
</protein>
<keyword evidence="13" id="KW-0868">Chloride</keyword>
<name>A0A8B6GJE6_MYTGA</name>
<dbReference type="CDD" id="cd19049">
    <property type="entry name" value="LGIC_TM_anion"/>
    <property type="match status" value="1"/>
</dbReference>
<evidence type="ECO:0000256" key="6">
    <source>
        <dbReference type="ARBA" id="ARBA00023018"/>
    </source>
</evidence>
<dbReference type="InterPro" id="IPR036734">
    <property type="entry name" value="Neur_chan_lig-bd_sf"/>
</dbReference>
<keyword evidence="22" id="KW-1185">Reference proteome</keyword>
<keyword evidence="4" id="KW-0732">Signal</keyword>
<dbReference type="InterPro" id="IPR001390">
    <property type="entry name" value="GABAAa_rcpt"/>
</dbReference>
<dbReference type="Pfam" id="PF02931">
    <property type="entry name" value="Neur_chan_LBD"/>
    <property type="match status" value="1"/>
</dbReference>
<evidence type="ECO:0000256" key="18">
    <source>
        <dbReference type="RuleBase" id="RU000687"/>
    </source>
</evidence>
<organism evidence="21 22">
    <name type="scientific">Mytilus galloprovincialis</name>
    <name type="common">Mediterranean mussel</name>
    <dbReference type="NCBI Taxonomy" id="29158"/>
    <lineage>
        <taxon>Eukaryota</taxon>
        <taxon>Metazoa</taxon>
        <taxon>Spiralia</taxon>
        <taxon>Lophotrochozoa</taxon>
        <taxon>Mollusca</taxon>
        <taxon>Bivalvia</taxon>
        <taxon>Autobranchia</taxon>
        <taxon>Pteriomorphia</taxon>
        <taxon>Mytilida</taxon>
        <taxon>Mytiloidea</taxon>
        <taxon>Mytilidae</taxon>
        <taxon>Mytilinae</taxon>
        <taxon>Mytilus</taxon>
    </lineage>
</organism>
<feature type="transmembrane region" description="Helical" evidence="18">
    <location>
        <begin position="193"/>
        <end position="211"/>
    </location>
</feature>
<keyword evidence="3 18" id="KW-0812">Transmembrane</keyword>
<dbReference type="InterPro" id="IPR006029">
    <property type="entry name" value="Neurotrans-gated_channel_TM"/>
</dbReference>
<keyword evidence="9" id="KW-1015">Disulfide bond</keyword>
<evidence type="ECO:0000259" key="19">
    <source>
        <dbReference type="Pfam" id="PF02931"/>
    </source>
</evidence>
<evidence type="ECO:0000256" key="7">
    <source>
        <dbReference type="ARBA" id="ARBA00023065"/>
    </source>
</evidence>
<dbReference type="PANTHER" id="PTHR18945">
    <property type="entry name" value="NEUROTRANSMITTER GATED ION CHANNEL"/>
    <property type="match status" value="1"/>
</dbReference>
<dbReference type="InterPro" id="IPR006028">
    <property type="entry name" value="GABAA/Glycine_rcpt"/>
</dbReference>
<proteinExistence type="inferred from homology"/>
<evidence type="ECO:0000256" key="16">
    <source>
        <dbReference type="ARBA" id="ARBA00023303"/>
    </source>
</evidence>
<comment type="caution">
    <text evidence="21">The sequence shown here is derived from an EMBL/GenBank/DDBJ whole genome shotgun (WGS) entry which is preliminary data.</text>
</comment>
<feature type="transmembrane region" description="Helical" evidence="18">
    <location>
        <begin position="226"/>
        <end position="245"/>
    </location>
</feature>
<evidence type="ECO:0000256" key="5">
    <source>
        <dbReference type="ARBA" id="ARBA00022989"/>
    </source>
</evidence>
<evidence type="ECO:0000256" key="11">
    <source>
        <dbReference type="ARBA" id="ARBA00023173"/>
    </source>
</evidence>
<dbReference type="EMBL" id="UYJE01008541">
    <property type="protein sequence ID" value="VDI64690.1"/>
    <property type="molecule type" value="Genomic_DNA"/>
</dbReference>
<keyword evidence="1 18" id="KW-0813">Transport</keyword>
<dbReference type="SUPFAM" id="SSF90112">
    <property type="entry name" value="Neurotransmitter-gated ion-channel transmembrane pore"/>
    <property type="match status" value="1"/>
</dbReference>
<dbReference type="InterPro" id="IPR036719">
    <property type="entry name" value="Neuro-gated_channel_TM_sf"/>
</dbReference>
<keyword evidence="6" id="KW-0770">Synapse</keyword>
<dbReference type="Proteomes" id="UP000596742">
    <property type="component" value="Unassembled WGS sequence"/>
</dbReference>
<reference evidence="21" key="1">
    <citation type="submission" date="2018-11" db="EMBL/GenBank/DDBJ databases">
        <authorList>
            <person name="Alioto T."/>
            <person name="Alioto T."/>
        </authorList>
    </citation>
    <scope>NUCLEOTIDE SEQUENCE</scope>
</reference>
<dbReference type="OrthoDB" id="203862at2759"/>
<keyword evidence="15" id="KW-1071">Ligand-gated ion channel</keyword>
<keyword evidence="2" id="KW-1003">Cell membrane</keyword>
<evidence type="ECO:0000256" key="17">
    <source>
        <dbReference type="ARBA" id="ARBA00034104"/>
    </source>
</evidence>
<evidence type="ECO:0000313" key="22">
    <source>
        <dbReference type="Proteomes" id="UP000596742"/>
    </source>
</evidence>
<feature type="domain" description="Neurotransmitter-gated ion-channel ligand-binding" evidence="19">
    <location>
        <begin position="1"/>
        <end position="161"/>
    </location>
</feature>
<keyword evidence="10 21" id="KW-0675">Receptor</keyword>
<dbReference type="InterPro" id="IPR006201">
    <property type="entry name" value="Neur_channel"/>
</dbReference>
<dbReference type="PRINTS" id="PR00252">
    <property type="entry name" value="NRIONCHANNEL"/>
</dbReference>
<keyword evidence="5 18" id="KW-1133">Transmembrane helix</keyword>
<dbReference type="GO" id="GO:0034707">
    <property type="term" value="C:chloride channel complex"/>
    <property type="evidence" value="ECO:0007669"/>
    <property type="project" value="UniProtKB-KW"/>
</dbReference>
<dbReference type="PRINTS" id="PR00253">
    <property type="entry name" value="GABAARECEPTR"/>
</dbReference>
<dbReference type="AlphaFoldDB" id="A0A8B6GJE6"/>
<dbReference type="InterPro" id="IPR006202">
    <property type="entry name" value="Neur_chan_lig-bd"/>
</dbReference>
<keyword evidence="12" id="KW-0325">Glycoprotein</keyword>
<evidence type="ECO:0000256" key="3">
    <source>
        <dbReference type="ARBA" id="ARBA00022692"/>
    </source>
</evidence>
<evidence type="ECO:0000256" key="13">
    <source>
        <dbReference type="ARBA" id="ARBA00023214"/>
    </source>
</evidence>
<evidence type="ECO:0000256" key="15">
    <source>
        <dbReference type="ARBA" id="ARBA00023286"/>
    </source>
</evidence>
<evidence type="ECO:0000256" key="10">
    <source>
        <dbReference type="ARBA" id="ARBA00023170"/>
    </source>
</evidence>
<feature type="transmembrane region" description="Helical" evidence="18">
    <location>
        <begin position="162"/>
        <end position="186"/>
    </location>
</feature>
<accession>A0A8B6GJE6</accession>
<evidence type="ECO:0000256" key="14">
    <source>
        <dbReference type="ARBA" id="ARBA00023257"/>
    </source>
</evidence>
<keyword evidence="14" id="KW-0628">Postsynaptic cell membrane</keyword>
<dbReference type="GO" id="GO:0004890">
    <property type="term" value="F:GABA-A receptor activity"/>
    <property type="evidence" value="ECO:0007669"/>
    <property type="project" value="InterPro"/>
</dbReference>
<keyword evidence="11" id="KW-0869">Chloride channel</keyword>
<dbReference type="InterPro" id="IPR018000">
    <property type="entry name" value="Neurotransmitter_ion_chnl_CS"/>
</dbReference>
<feature type="transmembrane region" description="Helical" evidence="18">
    <location>
        <begin position="364"/>
        <end position="382"/>
    </location>
</feature>